<evidence type="ECO:0000313" key="4">
    <source>
        <dbReference type="Proteomes" id="UP001283361"/>
    </source>
</evidence>
<feature type="compositionally biased region" description="Polar residues" evidence="1">
    <location>
        <begin position="508"/>
        <end position="518"/>
    </location>
</feature>
<feature type="region of interest" description="Disordered" evidence="1">
    <location>
        <begin position="887"/>
        <end position="927"/>
    </location>
</feature>
<evidence type="ECO:0000313" key="3">
    <source>
        <dbReference type="EMBL" id="KAK3766175.1"/>
    </source>
</evidence>
<feature type="compositionally biased region" description="Basic residues" evidence="1">
    <location>
        <begin position="902"/>
        <end position="914"/>
    </location>
</feature>
<gene>
    <name evidence="3" type="ORF">RRG08_025176</name>
</gene>
<feature type="region of interest" description="Disordered" evidence="1">
    <location>
        <begin position="1149"/>
        <end position="1188"/>
    </location>
</feature>
<keyword evidence="2" id="KW-0812">Transmembrane</keyword>
<feature type="compositionally biased region" description="Polar residues" evidence="1">
    <location>
        <begin position="1176"/>
        <end position="1187"/>
    </location>
</feature>
<feature type="compositionally biased region" description="Polar residues" evidence="1">
    <location>
        <begin position="1061"/>
        <end position="1076"/>
    </location>
</feature>
<feature type="region of interest" description="Disordered" evidence="1">
    <location>
        <begin position="669"/>
        <end position="699"/>
    </location>
</feature>
<proteinExistence type="predicted"/>
<organism evidence="3 4">
    <name type="scientific">Elysia crispata</name>
    <name type="common">lettuce slug</name>
    <dbReference type="NCBI Taxonomy" id="231223"/>
    <lineage>
        <taxon>Eukaryota</taxon>
        <taxon>Metazoa</taxon>
        <taxon>Spiralia</taxon>
        <taxon>Lophotrochozoa</taxon>
        <taxon>Mollusca</taxon>
        <taxon>Gastropoda</taxon>
        <taxon>Heterobranchia</taxon>
        <taxon>Euthyneura</taxon>
        <taxon>Panpulmonata</taxon>
        <taxon>Sacoglossa</taxon>
        <taxon>Placobranchoidea</taxon>
        <taxon>Plakobranchidae</taxon>
        <taxon>Elysia</taxon>
    </lineage>
</organism>
<name>A0AAE0ZBG7_9GAST</name>
<feature type="compositionally biased region" description="Polar residues" evidence="1">
    <location>
        <begin position="1154"/>
        <end position="1163"/>
    </location>
</feature>
<comment type="caution">
    <text evidence="3">The sequence shown here is derived from an EMBL/GenBank/DDBJ whole genome shotgun (WGS) entry which is preliminary data.</text>
</comment>
<reference evidence="3" key="1">
    <citation type="journal article" date="2023" name="G3 (Bethesda)">
        <title>A reference genome for the long-term kleptoplast-retaining sea slug Elysia crispata morphotype clarki.</title>
        <authorList>
            <person name="Eastman K.E."/>
            <person name="Pendleton A.L."/>
            <person name="Shaikh M.A."/>
            <person name="Suttiyut T."/>
            <person name="Ogas R."/>
            <person name="Tomko P."/>
            <person name="Gavelis G."/>
            <person name="Widhalm J.R."/>
            <person name="Wisecaver J.H."/>
        </authorList>
    </citation>
    <scope>NUCLEOTIDE SEQUENCE</scope>
    <source>
        <strain evidence="3">ECLA1</strain>
    </source>
</reference>
<feature type="compositionally biased region" description="Polar residues" evidence="1">
    <location>
        <begin position="367"/>
        <end position="379"/>
    </location>
</feature>
<keyword evidence="2" id="KW-1133">Transmembrane helix</keyword>
<feature type="region of interest" description="Disordered" evidence="1">
    <location>
        <begin position="1058"/>
        <end position="1090"/>
    </location>
</feature>
<feature type="compositionally biased region" description="Polar residues" evidence="1">
    <location>
        <begin position="1009"/>
        <end position="1039"/>
    </location>
</feature>
<feature type="transmembrane region" description="Helical" evidence="2">
    <location>
        <begin position="119"/>
        <end position="142"/>
    </location>
</feature>
<feature type="region of interest" description="Disordered" evidence="1">
    <location>
        <begin position="505"/>
        <end position="531"/>
    </location>
</feature>
<evidence type="ECO:0000256" key="2">
    <source>
        <dbReference type="SAM" id="Phobius"/>
    </source>
</evidence>
<feature type="region of interest" description="Disordered" evidence="1">
    <location>
        <begin position="392"/>
        <end position="415"/>
    </location>
</feature>
<dbReference type="EMBL" id="JAWDGP010004247">
    <property type="protein sequence ID" value="KAK3766175.1"/>
    <property type="molecule type" value="Genomic_DNA"/>
</dbReference>
<evidence type="ECO:0000256" key="1">
    <source>
        <dbReference type="SAM" id="MobiDB-lite"/>
    </source>
</evidence>
<feature type="region of interest" description="Disordered" evidence="1">
    <location>
        <begin position="299"/>
        <end position="379"/>
    </location>
</feature>
<feature type="compositionally biased region" description="Basic and acidic residues" evidence="1">
    <location>
        <begin position="333"/>
        <end position="352"/>
    </location>
</feature>
<keyword evidence="2" id="KW-0472">Membrane</keyword>
<keyword evidence="4" id="KW-1185">Reference proteome</keyword>
<feature type="region of interest" description="Disordered" evidence="1">
    <location>
        <begin position="971"/>
        <end position="1046"/>
    </location>
</feature>
<feature type="compositionally biased region" description="Polar residues" evidence="1">
    <location>
        <begin position="976"/>
        <end position="995"/>
    </location>
</feature>
<accession>A0AAE0ZBG7</accession>
<sequence length="1425" mass="159693">MSTIYVCVSCDFLQPSPSSVKRYLVRPLNNRSFDRLQDFELLPWQITSSHHSSNRIFHYNRCRNNLFEYFRLEAPNATPLNIAMSDAGQHAQRTAPTVTASTNVPAGVTGDREGWEIPVLISLAAAVGLLLIILLLVCITLYRRRLANGRTSVPKSQRSKIPDPANVRHDSLLHHGWLASANDAFAPSQDDPDRWDRDTPQRFESDFAYASPWALDDRNDLERFEAVGKAHAHYDLHESIEMGSVAPEEDDGDPDIHPDYRREQGKAKWATFGQEQGGKNLHTRDNETGIFIIGKFSHTGGINKPPHTGGINKPPHTDRINKPSHTGGINKPPHTDDISHSVHTDSIDEVKKLSSTVAPKKPKRKTASTGSRSRPQSTYFINTAHSEVITTSEGKELSQPMSFSDSDVQRPGKDHIQNDKCVADDINRSPTFMNQSGGINRIHSPNNCSYDNSHEQPLNGTQLGAPTIDHRDPHSSFGTTVAHILGRKPRFDKCKSFDEAEMRRNGEAHSSTLDQAHSSEWPPFRKTTGDSKLKKPFENQRVHNTALPPNNIYKGTFNLSEVGRESKDGYGYDYYKFRDNRLRTNVHGFLRNHNFDSARNSSIESTPEPASPSYLSESEDDIILAEHGPQSEATLSAPSLGFPFLSKATNRILARRELLKRRRSLGSVLPHEAENQSSETESFRHHGRGNLQDLKSETAEPENLSARFVSRPLYSQDLVSADVFLRSVKQVPQITITDRHDYLVAAEPPDELGSYPGTLSVSSLSQNTSHEDSLADKMRRFSAPNMPDLSTQLPSISPAFRRRIFKSISSDGLGGDDVKWRSKDWGTLPENQRSWSDDFYDLIMRTGSNDPEKAEYFKKMVNDRYEALFSKKYPGLKFGDPRSSVDGTYRRIGMTDNPSPRTVKRRSAATRQKRLSRDSSPNLSPYSSIDALASVEDQTATSLEEIQDGTEYLRVPVQSQWSFLYDKACHSDRNSTSDSGSVRVKLTSSTESQRSGLADGTDGADSDENSTSSAHNYLNQDSLGSTSLGLVTKPQQPVRHSSDDAAQNDEMHIYSELQGPVSDTNGNDYSGTNTKIEGQHNGEDANNSFTSEPIYESIMIIKQRKLRKNNWDSCKEPSVRSQNVQAMREDSDDAKNIYHNIEDLRGHQVEAMPRSSQYENGKTNLPRLPPNRPDKTTQLPKPKSYSNHPALKMRTVQRKVIHDSQIQGSKTTRLKQTHSRPLRPRSLTFDSINHQMPTFLHSTEMIKSKRHDVTKMAGRDKSAFSSRAKANQRQIPLKKAHKFPKDIETNKYSVDIAPELVSNKPDFPGSKSKPQHYSLRARANSMPSQGINNIWDDLDLTQFRSTAGNIILEHADKSEDPWLGGHPVLQDTHTSAEETTPKTTAINLSSSSRVYSGETRGGKPKRIHYLDIDKTLLRGLQKSSV</sequence>
<protein>
    <submittedName>
        <fullName evidence="3">Uncharacterized protein</fullName>
    </submittedName>
</protein>
<feature type="compositionally biased region" description="Polar residues" evidence="1">
    <location>
        <begin position="918"/>
        <end position="927"/>
    </location>
</feature>
<dbReference type="Proteomes" id="UP001283361">
    <property type="component" value="Unassembled WGS sequence"/>
</dbReference>
<feature type="region of interest" description="Disordered" evidence="1">
    <location>
        <begin position="597"/>
        <end position="616"/>
    </location>
</feature>